<evidence type="ECO:0000313" key="2">
    <source>
        <dbReference type="EMBL" id="AKS47018.1"/>
    </source>
</evidence>
<dbReference type="EMBL" id="CP012160">
    <property type="protein sequence ID" value="AKS47018.1"/>
    <property type="molecule type" value="Genomic_DNA"/>
</dbReference>
<reference evidence="2 3" key="1">
    <citation type="journal article" date="2015" name="Genome Announc.">
        <title>Closed Genome Sequence of Octadecabacter temperatus SB1, the First Mesophilic Species of the Genus Octadecabacter.</title>
        <authorList>
            <person name="Voget S."/>
            <person name="Billerbeck S."/>
            <person name="Simon M."/>
            <person name="Daniel R."/>
        </authorList>
    </citation>
    <scope>NUCLEOTIDE SEQUENCE [LARGE SCALE GENOMIC DNA]</scope>
    <source>
        <strain evidence="2 3">SB1</strain>
    </source>
</reference>
<dbReference type="InterPro" id="IPR001647">
    <property type="entry name" value="HTH_TetR"/>
</dbReference>
<proteinExistence type="predicted"/>
<dbReference type="Proteomes" id="UP000067444">
    <property type="component" value="Chromosome"/>
</dbReference>
<accession>A0A0K0Y7S4</accession>
<evidence type="ECO:0000313" key="3">
    <source>
        <dbReference type="Proteomes" id="UP000067444"/>
    </source>
</evidence>
<dbReference type="GO" id="GO:0003677">
    <property type="term" value="F:DNA binding"/>
    <property type="evidence" value="ECO:0007669"/>
    <property type="project" value="UniProtKB-UniRule"/>
</dbReference>
<dbReference type="InterPro" id="IPR009057">
    <property type="entry name" value="Homeodomain-like_sf"/>
</dbReference>
<protein>
    <submittedName>
        <fullName evidence="2">Transcriptional regulator BetI</fullName>
    </submittedName>
</protein>
<dbReference type="Gene3D" id="1.10.357.10">
    <property type="entry name" value="Tetracycline Repressor, domain 2"/>
    <property type="match status" value="1"/>
</dbReference>
<gene>
    <name evidence="2" type="ORF">OSB_24830</name>
</gene>
<dbReference type="OrthoDB" id="7223515at2"/>
<dbReference type="RefSeq" id="WP_049835268.1">
    <property type="nucleotide sequence ID" value="NZ_CP012160.1"/>
</dbReference>
<dbReference type="InterPro" id="IPR036271">
    <property type="entry name" value="Tet_transcr_reg_TetR-rel_C_sf"/>
</dbReference>
<keyword evidence="3" id="KW-1185">Reference proteome</keyword>
<dbReference type="SUPFAM" id="SSF46689">
    <property type="entry name" value="Homeodomain-like"/>
    <property type="match status" value="1"/>
</dbReference>
<name>A0A0K0Y7S4_9RHOB</name>
<sequence>MAGKVELRRAALRDTLIENAERRITSDGLKNLRARDLAKDAGCALGAIYNVFGDLNDLVLAVNARTFKRLGAAVAESLAEAPQDATQQLIVMSHAYHHFAAANFNTWRALFDLERPSGETAPDWYLQEMGQLFSYIDAPLSVIFPDHSAENRALLTKALFSSVHGIVLLGLDEASAGVPAAQLDGMISLILNHLASSSQIS</sequence>
<dbReference type="KEGG" id="otm:OSB_24830"/>
<dbReference type="AlphaFoldDB" id="A0A0K0Y7S4"/>
<dbReference type="STRING" id="1458307.OSB_24830"/>
<dbReference type="SUPFAM" id="SSF48498">
    <property type="entry name" value="Tetracyclin repressor-like, C-terminal domain"/>
    <property type="match status" value="1"/>
</dbReference>
<dbReference type="PATRIC" id="fig|1458307.3.peg.2505"/>
<organism evidence="2 3">
    <name type="scientific">Octadecabacter temperatus</name>
    <dbReference type="NCBI Taxonomy" id="1458307"/>
    <lineage>
        <taxon>Bacteria</taxon>
        <taxon>Pseudomonadati</taxon>
        <taxon>Pseudomonadota</taxon>
        <taxon>Alphaproteobacteria</taxon>
        <taxon>Rhodobacterales</taxon>
        <taxon>Roseobacteraceae</taxon>
        <taxon>Octadecabacter</taxon>
    </lineage>
</organism>
<keyword evidence="1" id="KW-0238">DNA-binding</keyword>
<evidence type="ECO:0000256" key="1">
    <source>
        <dbReference type="ARBA" id="ARBA00023125"/>
    </source>
</evidence>
<dbReference type="PROSITE" id="PS50977">
    <property type="entry name" value="HTH_TETR_2"/>
    <property type="match status" value="1"/>
</dbReference>